<accession>A0A7S1T0Z2</accession>
<reference evidence="2" key="1">
    <citation type="submission" date="2021-01" db="EMBL/GenBank/DDBJ databases">
        <authorList>
            <person name="Corre E."/>
            <person name="Pelletier E."/>
            <person name="Niang G."/>
            <person name="Scheremetjew M."/>
            <person name="Finn R."/>
            <person name="Kale V."/>
            <person name="Holt S."/>
            <person name="Cochrane G."/>
            <person name="Meng A."/>
            <person name="Brown T."/>
            <person name="Cohen L."/>
        </authorList>
    </citation>
    <scope>NUCLEOTIDE SEQUENCE</scope>
    <source>
        <strain evidence="2">PLY429</strain>
    </source>
</reference>
<name>A0A7S1T0Z2_9CHLO</name>
<dbReference type="AlphaFoldDB" id="A0A7S1T0Z2"/>
<evidence type="ECO:0000313" key="2">
    <source>
        <dbReference type="EMBL" id="CAD9215034.1"/>
    </source>
</evidence>
<dbReference type="EMBL" id="HBGG01033012">
    <property type="protein sequence ID" value="CAD9215034.1"/>
    <property type="molecule type" value="Transcribed_RNA"/>
</dbReference>
<feature type="region of interest" description="Disordered" evidence="1">
    <location>
        <begin position="1"/>
        <end position="142"/>
    </location>
</feature>
<sequence length="265" mass="28269">MAHPISVKPANLHLHSEPRNASTISPFPTRGGAQSGFRSPNPAMRGSGRVGSYATPPPSTPQQSADHRASTAPTRGAARGLNGQLTPRRHEQAVSSVAQQLESERRGVSQTAGYFRLPTPHVLPHPEPLSAESSSTRSSKNRLPVGTKLQQRHAAAAYTAFNVLPHTTVTAGPSSTPWDPLSGGRVVRSAADAAEQLAMLNVSPHSQPFPSPYDDSSLPFDEAADDTVDPLYLGASERRDPAVARDARYSQHNRIPLAFMAAMVQ</sequence>
<protein>
    <submittedName>
        <fullName evidence="2">Uncharacterized protein</fullName>
    </submittedName>
</protein>
<gene>
    <name evidence="2" type="ORF">TCHU04912_LOCUS17274</name>
</gene>
<proteinExistence type="predicted"/>
<evidence type="ECO:0000256" key="1">
    <source>
        <dbReference type="SAM" id="MobiDB-lite"/>
    </source>
</evidence>
<organism evidence="2">
    <name type="scientific">Tetraselmis chuii</name>
    <dbReference type="NCBI Taxonomy" id="63592"/>
    <lineage>
        <taxon>Eukaryota</taxon>
        <taxon>Viridiplantae</taxon>
        <taxon>Chlorophyta</taxon>
        <taxon>core chlorophytes</taxon>
        <taxon>Chlorodendrophyceae</taxon>
        <taxon>Chlorodendrales</taxon>
        <taxon>Chlorodendraceae</taxon>
        <taxon>Tetraselmis</taxon>
    </lineage>
</organism>